<evidence type="ECO:0000313" key="3">
    <source>
        <dbReference type="EMBL" id="WOG92613.1"/>
    </source>
</evidence>
<dbReference type="EMBL" id="CP093345">
    <property type="protein sequence ID" value="WOG92613.1"/>
    <property type="molecule type" value="Genomic_DNA"/>
</dbReference>
<dbReference type="AlphaFoldDB" id="A0A162AIU2"/>
<accession>A0A162AIU2</accession>
<name>A0A162AIU2_DAUCS</name>
<dbReference type="Gramene" id="KZN01693">
    <property type="protein sequence ID" value="KZN01693"/>
    <property type="gene ID" value="DCAR_010447"/>
</dbReference>
<evidence type="ECO:0000256" key="1">
    <source>
        <dbReference type="SAM" id="MobiDB-lite"/>
    </source>
</evidence>
<organism evidence="2">
    <name type="scientific">Daucus carota subsp. sativus</name>
    <name type="common">Carrot</name>
    <dbReference type="NCBI Taxonomy" id="79200"/>
    <lineage>
        <taxon>Eukaryota</taxon>
        <taxon>Viridiplantae</taxon>
        <taxon>Streptophyta</taxon>
        <taxon>Embryophyta</taxon>
        <taxon>Tracheophyta</taxon>
        <taxon>Spermatophyta</taxon>
        <taxon>Magnoliopsida</taxon>
        <taxon>eudicotyledons</taxon>
        <taxon>Gunneridae</taxon>
        <taxon>Pentapetalae</taxon>
        <taxon>asterids</taxon>
        <taxon>campanulids</taxon>
        <taxon>Apiales</taxon>
        <taxon>Apiaceae</taxon>
        <taxon>Apioideae</taxon>
        <taxon>Scandiceae</taxon>
        <taxon>Daucinae</taxon>
        <taxon>Daucus</taxon>
        <taxon>Daucus sect. Daucus</taxon>
    </lineage>
</organism>
<reference evidence="2" key="1">
    <citation type="journal article" date="2016" name="Nat. Genet.">
        <title>A high-quality carrot genome assembly provides new insights into carotenoid accumulation and asterid genome evolution.</title>
        <authorList>
            <person name="Iorizzo M."/>
            <person name="Ellison S."/>
            <person name="Senalik D."/>
            <person name="Zeng P."/>
            <person name="Satapoomin P."/>
            <person name="Huang J."/>
            <person name="Bowman M."/>
            <person name="Iovene M."/>
            <person name="Sanseverino W."/>
            <person name="Cavagnaro P."/>
            <person name="Yildiz M."/>
            <person name="Macko-Podgorni A."/>
            <person name="Moranska E."/>
            <person name="Grzebelus E."/>
            <person name="Grzebelus D."/>
            <person name="Ashrafi H."/>
            <person name="Zheng Z."/>
            <person name="Cheng S."/>
            <person name="Spooner D."/>
            <person name="Van Deynze A."/>
            <person name="Simon P."/>
        </authorList>
    </citation>
    <scope>NUCLEOTIDE SEQUENCE [LARGE SCALE GENOMIC DNA]</scope>
    <source>
        <tissue evidence="2">Leaf</tissue>
    </source>
</reference>
<proteinExistence type="predicted"/>
<dbReference type="Proteomes" id="UP000077755">
    <property type="component" value="Chromosome 3"/>
</dbReference>
<protein>
    <submittedName>
        <fullName evidence="2">Uncharacterized protein</fullName>
    </submittedName>
</protein>
<feature type="region of interest" description="Disordered" evidence="1">
    <location>
        <begin position="66"/>
        <end position="104"/>
    </location>
</feature>
<gene>
    <name evidence="2" type="ORF">DCAR_010447</name>
    <name evidence="3" type="ORF">DCAR_0311886</name>
</gene>
<evidence type="ECO:0000313" key="2">
    <source>
        <dbReference type="EMBL" id="KZN01693.1"/>
    </source>
</evidence>
<dbReference type="EMBL" id="LNRQ01000003">
    <property type="protein sequence ID" value="KZN01693.1"/>
    <property type="molecule type" value="Genomic_DNA"/>
</dbReference>
<reference evidence="3" key="2">
    <citation type="submission" date="2022-03" db="EMBL/GenBank/DDBJ databases">
        <title>Draft title - Genomic analysis of global carrot germplasm unveils the trajectory of domestication and the origin of high carotenoid orange carrot.</title>
        <authorList>
            <person name="Iorizzo M."/>
            <person name="Ellison S."/>
            <person name="Senalik D."/>
            <person name="Macko-Podgorni A."/>
            <person name="Grzebelus D."/>
            <person name="Bostan H."/>
            <person name="Rolling W."/>
            <person name="Curaba J."/>
            <person name="Simon P."/>
        </authorList>
    </citation>
    <scope>NUCLEOTIDE SEQUENCE</scope>
    <source>
        <tissue evidence="3">Leaf</tissue>
    </source>
</reference>
<evidence type="ECO:0000313" key="4">
    <source>
        <dbReference type="Proteomes" id="UP000077755"/>
    </source>
</evidence>
<sequence>MDGDAPGLFIGKGLGAVGSATERLDYWTVGAHWTVACRANGAGLQDAQSHRSDKIAVDRWNRTNEMLHDSPRRDGLAAAARDDTLTRRDVTGDTRRERVRVQYS</sequence>
<keyword evidence="4" id="KW-1185">Reference proteome</keyword>